<dbReference type="EMBL" id="LR796408">
    <property type="protein sequence ID" value="CAB4142190.1"/>
    <property type="molecule type" value="Genomic_DNA"/>
</dbReference>
<name>A0A6J5MAJ7_9CAUD</name>
<sequence>MAFNLADYEEVQSKVQRWIEAYPLGRIETSIVEFNMKDGYVLVEARCYRDDLATLPAAIDYALEWREKSPVSRLWWLENAVTSAIGRCLNQVLPSLKKASVEDMSKIERFTPEQVAAAPIDVWSTSPNIGSAVEALASQLGGVLLPEAPQCQHGHMILKTGVSEKTGREYHGYTCSERTKANQCPPVWYKLDANGKWV</sequence>
<gene>
    <name evidence="1" type="ORF">UFOVP440_9</name>
</gene>
<dbReference type="InterPro" id="IPR057999">
    <property type="entry name" value="Gp49"/>
</dbReference>
<proteinExistence type="predicted"/>
<accession>A0A6J5MAJ7</accession>
<dbReference type="Pfam" id="PF25690">
    <property type="entry name" value="Phage_gp49"/>
    <property type="match status" value="1"/>
</dbReference>
<evidence type="ECO:0000313" key="1">
    <source>
        <dbReference type="EMBL" id="CAB4142190.1"/>
    </source>
</evidence>
<protein>
    <submittedName>
        <fullName evidence="1">Uncharacterized protein</fullName>
    </submittedName>
</protein>
<organism evidence="1">
    <name type="scientific">uncultured Caudovirales phage</name>
    <dbReference type="NCBI Taxonomy" id="2100421"/>
    <lineage>
        <taxon>Viruses</taxon>
        <taxon>Duplodnaviria</taxon>
        <taxon>Heunggongvirae</taxon>
        <taxon>Uroviricota</taxon>
        <taxon>Caudoviricetes</taxon>
        <taxon>Peduoviridae</taxon>
        <taxon>Maltschvirus</taxon>
        <taxon>Maltschvirus maltsch</taxon>
    </lineage>
</organism>
<reference evidence="1" key="1">
    <citation type="submission" date="2020-04" db="EMBL/GenBank/DDBJ databases">
        <authorList>
            <person name="Chiriac C."/>
            <person name="Salcher M."/>
            <person name="Ghai R."/>
            <person name="Kavagutti S V."/>
        </authorList>
    </citation>
    <scope>NUCLEOTIDE SEQUENCE</scope>
</reference>